<dbReference type="EMBL" id="MLJW01000056">
    <property type="protein sequence ID" value="OIR04552.1"/>
    <property type="molecule type" value="Genomic_DNA"/>
</dbReference>
<dbReference type="SMART" id="SM00028">
    <property type="entry name" value="TPR"/>
    <property type="match status" value="6"/>
</dbReference>
<dbReference type="SUPFAM" id="SSF51197">
    <property type="entry name" value="Clavaminate synthase-like"/>
    <property type="match status" value="1"/>
</dbReference>
<accession>A0A1J5SKL0</accession>
<comment type="caution">
    <text evidence="1">The sequence shown here is derived from an EMBL/GenBank/DDBJ whole genome shotgun (WGS) entry which is preliminary data.</text>
</comment>
<dbReference type="Pfam" id="PF13759">
    <property type="entry name" value="2OG-FeII_Oxy_5"/>
    <property type="match status" value="1"/>
</dbReference>
<reference evidence="1" key="1">
    <citation type="submission" date="2016-10" db="EMBL/GenBank/DDBJ databases">
        <title>Sequence of Gallionella enrichment culture.</title>
        <authorList>
            <person name="Poehlein A."/>
            <person name="Muehling M."/>
            <person name="Daniel R."/>
        </authorList>
    </citation>
    <scope>NUCLEOTIDE SEQUENCE</scope>
</reference>
<name>A0A1J5SKL0_9ZZZZ</name>
<protein>
    <submittedName>
        <fullName evidence="1">Lipoprotein NlpI</fullName>
    </submittedName>
</protein>
<dbReference type="InterPro" id="IPR052943">
    <property type="entry name" value="TMTC_O-mannosyl-trnsfr"/>
</dbReference>
<dbReference type="Pfam" id="PF13181">
    <property type="entry name" value="TPR_8"/>
    <property type="match status" value="1"/>
</dbReference>
<dbReference type="PANTHER" id="PTHR44809:SF1">
    <property type="entry name" value="PROTEIN O-MANNOSYL-TRANSFERASE TMTC1"/>
    <property type="match status" value="1"/>
</dbReference>
<keyword evidence="1" id="KW-0449">Lipoprotein</keyword>
<dbReference type="InterPro" id="IPR019734">
    <property type="entry name" value="TPR_rpt"/>
</dbReference>
<dbReference type="InterPro" id="IPR011990">
    <property type="entry name" value="TPR-like_helical_dom_sf"/>
</dbReference>
<dbReference type="Pfam" id="PF13432">
    <property type="entry name" value="TPR_16"/>
    <property type="match status" value="1"/>
</dbReference>
<dbReference type="PROSITE" id="PS50005">
    <property type="entry name" value="TPR"/>
    <property type="match status" value="4"/>
</dbReference>
<sequence>MAQQSKSTSKQPSQLEMQPILNKLNTGKLAEAELAAKQLIAHYPNTFILYQVLGVAQDGLSKFTEAVSSYSKALAIQPNTPDLHFNLGITLTNLGRLEEAVKSYQHAIALQPKFFEAYGNLGTVLQKQGILEEAIKNYRIALSIQDDPRGHFNLGTALRDEGKLDEAIMHFRKAISQFPNYADAHNYLGECLRDQGNMEDAVKSYLDTLAINPEHAGANYNMGEFLYLAKRFDEAVAYFDRAQLDDWQSRSLYCLYKAERFDDFKAKLDEIVRTNKKHNAPFLATLSTHYATNFGVEDPYNFCKNGFDFVYQNSIKELAEPNSTLLQDLLQDVSNTSIQERKQGMLYFGTQSAGNLFKRPEASFRRLGELVKQEFINYRNKFSGADCELIKSFPHDDELEFTSSWYVKMRRGGYVDKHIHEIGWISGAVYLVLPKDKKDPSEGCFEYGIHGDNYPQKHNNFPVGLVAPNVGDIVLFPSSLFHRTVPFNSNEERICIAFDLKPSDIDAQSIRSSY</sequence>
<dbReference type="Gene3D" id="1.25.40.10">
    <property type="entry name" value="Tetratricopeptide repeat domain"/>
    <property type="match status" value="2"/>
</dbReference>
<organism evidence="1">
    <name type="scientific">mine drainage metagenome</name>
    <dbReference type="NCBI Taxonomy" id="410659"/>
    <lineage>
        <taxon>unclassified sequences</taxon>
        <taxon>metagenomes</taxon>
        <taxon>ecological metagenomes</taxon>
    </lineage>
</organism>
<evidence type="ECO:0000313" key="1">
    <source>
        <dbReference type="EMBL" id="OIR04552.1"/>
    </source>
</evidence>
<gene>
    <name evidence="1" type="primary">nlpI_2</name>
    <name evidence="1" type="ORF">GALL_132220</name>
</gene>
<dbReference type="PROSITE" id="PS50293">
    <property type="entry name" value="TPR_REGION"/>
    <property type="match status" value="1"/>
</dbReference>
<proteinExistence type="predicted"/>
<dbReference type="PANTHER" id="PTHR44809">
    <property type="match status" value="1"/>
</dbReference>
<dbReference type="InterPro" id="IPR012668">
    <property type="entry name" value="CHP02466"/>
</dbReference>
<dbReference type="Gene3D" id="2.60.120.620">
    <property type="entry name" value="q2cbj1_9rhob like domain"/>
    <property type="match status" value="1"/>
</dbReference>
<dbReference type="AlphaFoldDB" id="A0A1J5SKL0"/>
<dbReference type="SUPFAM" id="SSF48452">
    <property type="entry name" value="TPR-like"/>
    <property type="match status" value="1"/>
</dbReference>
<dbReference type="Pfam" id="PF13414">
    <property type="entry name" value="TPR_11"/>
    <property type="match status" value="1"/>
</dbReference>